<comment type="catalytic activity">
    <reaction evidence="12">
        <text>O-phospho-L-serine + H2O = L-serine + phosphate</text>
        <dbReference type="Rhea" id="RHEA:21208"/>
        <dbReference type="ChEBI" id="CHEBI:15377"/>
        <dbReference type="ChEBI" id="CHEBI:33384"/>
        <dbReference type="ChEBI" id="CHEBI:43474"/>
        <dbReference type="ChEBI" id="CHEBI:57524"/>
        <dbReference type="EC" id="3.1.3.3"/>
    </reaction>
</comment>
<keyword evidence="8" id="KW-0378">Hydrolase</keyword>
<evidence type="ECO:0000313" key="16">
    <source>
        <dbReference type="Proteomes" id="UP000034491"/>
    </source>
</evidence>
<keyword evidence="6" id="KW-0028">Amino-acid biosynthesis</keyword>
<dbReference type="InterPro" id="IPR023214">
    <property type="entry name" value="HAD_sf"/>
</dbReference>
<evidence type="ECO:0000256" key="11">
    <source>
        <dbReference type="ARBA" id="ARBA00031693"/>
    </source>
</evidence>
<dbReference type="RefSeq" id="WP_046508399.1">
    <property type="nucleotide sequence ID" value="NZ_LANI01000020.1"/>
</dbReference>
<evidence type="ECO:0000256" key="6">
    <source>
        <dbReference type="ARBA" id="ARBA00022605"/>
    </source>
</evidence>
<keyword evidence="16" id="KW-1185">Reference proteome</keyword>
<dbReference type="SFLD" id="SFLDF00029">
    <property type="entry name" value="phosphoserine_phosphatase"/>
    <property type="match status" value="1"/>
</dbReference>
<evidence type="ECO:0000256" key="7">
    <source>
        <dbReference type="ARBA" id="ARBA00022723"/>
    </source>
</evidence>
<sequence>MDNRNVPLENTKILGDNGQELTFTNDPRPYLNELREQLAPLGIDANICSGENRKKKLLIADMDATIITSECIDELASIHGVAEQIKSITAKAMQGELDFKPSLYARVRLLKGLSTKAIEQAYKEKISLTPGAQTLVQTMNASKSVTILASGGFTCFAQKIANKVGFHFCHANILGIANEELTGEITEPVLGKESKKTILQQYMQNFAIKTDETIAVGDGANDEDMIKTAGFGVAFNAKPSLRQKTSFHIDYSDLTSLLFLQGYREEEFVKKNT</sequence>
<comment type="cofactor">
    <cofactor evidence="1">
        <name>Mg(2+)</name>
        <dbReference type="ChEBI" id="CHEBI:18420"/>
    </cofactor>
</comment>
<dbReference type="InterPro" id="IPR004469">
    <property type="entry name" value="PSP"/>
</dbReference>
<dbReference type="SUPFAM" id="SSF56784">
    <property type="entry name" value="HAD-like"/>
    <property type="match status" value="1"/>
</dbReference>
<dbReference type="GO" id="GO:0000287">
    <property type="term" value="F:magnesium ion binding"/>
    <property type="evidence" value="ECO:0007669"/>
    <property type="project" value="TreeGrafter"/>
</dbReference>
<dbReference type="UniPathway" id="UPA00135">
    <property type="reaction ID" value="UER00198"/>
</dbReference>
<dbReference type="InterPro" id="IPR036412">
    <property type="entry name" value="HAD-like_sf"/>
</dbReference>
<comment type="catalytic activity">
    <reaction evidence="13">
        <text>O-phospho-D-serine + H2O = D-serine + phosphate</text>
        <dbReference type="Rhea" id="RHEA:24873"/>
        <dbReference type="ChEBI" id="CHEBI:15377"/>
        <dbReference type="ChEBI" id="CHEBI:35247"/>
        <dbReference type="ChEBI" id="CHEBI:43474"/>
        <dbReference type="ChEBI" id="CHEBI:58680"/>
        <dbReference type="EC" id="3.1.3.3"/>
    </reaction>
</comment>
<evidence type="ECO:0000256" key="14">
    <source>
        <dbReference type="PIRSR" id="PIRSR604469-1"/>
    </source>
</evidence>
<accession>A0A0M2R8P7</accession>
<dbReference type="OrthoDB" id="9792539at2"/>
<dbReference type="SFLD" id="SFLDG01136">
    <property type="entry name" value="C1.6:_Phosphoserine_Phosphatas"/>
    <property type="match status" value="1"/>
</dbReference>
<comment type="caution">
    <text evidence="15">The sequence shown here is derived from an EMBL/GenBank/DDBJ whole genome shotgun (WGS) entry which is preliminary data.</text>
</comment>
<keyword evidence="10" id="KW-0718">Serine biosynthesis</keyword>
<dbReference type="GO" id="GO:0036424">
    <property type="term" value="F:L-phosphoserine phosphatase activity"/>
    <property type="evidence" value="ECO:0007669"/>
    <property type="project" value="InterPro"/>
</dbReference>
<dbReference type="PANTHER" id="PTHR43344:SF2">
    <property type="entry name" value="PHOSPHOSERINE PHOSPHATASE"/>
    <property type="match status" value="1"/>
</dbReference>
<evidence type="ECO:0000256" key="9">
    <source>
        <dbReference type="ARBA" id="ARBA00022842"/>
    </source>
</evidence>
<comment type="similarity">
    <text evidence="3">Belongs to the HAD-like hydrolase superfamily. SerB family.</text>
</comment>
<name>A0A0M2R8P7_9PROT</name>
<evidence type="ECO:0000256" key="12">
    <source>
        <dbReference type="ARBA" id="ARBA00048138"/>
    </source>
</evidence>
<organism evidence="15 16">
    <name type="scientific">Kiloniella litopenaei</name>
    <dbReference type="NCBI Taxonomy" id="1549748"/>
    <lineage>
        <taxon>Bacteria</taxon>
        <taxon>Pseudomonadati</taxon>
        <taxon>Pseudomonadota</taxon>
        <taxon>Alphaproteobacteria</taxon>
        <taxon>Rhodospirillales</taxon>
        <taxon>Kiloniellaceae</taxon>
        <taxon>Kiloniella</taxon>
    </lineage>
</organism>
<protein>
    <recommendedName>
        <fullName evidence="5">Phosphoserine phosphatase</fullName>
        <ecNumber evidence="4">3.1.3.3</ecNumber>
    </recommendedName>
    <alternativeName>
        <fullName evidence="11">O-phosphoserine phosphohydrolase</fullName>
    </alternativeName>
</protein>
<evidence type="ECO:0000256" key="5">
    <source>
        <dbReference type="ARBA" id="ARBA00015196"/>
    </source>
</evidence>
<dbReference type="NCBIfam" id="TIGR01488">
    <property type="entry name" value="HAD-SF-IB"/>
    <property type="match status" value="1"/>
</dbReference>
<dbReference type="SFLD" id="SFLDS00003">
    <property type="entry name" value="Haloacid_Dehalogenase"/>
    <property type="match status" value="1"/>
</dbReference>
<evidence type="ECO:0000256" key="2">
    <source>
        <dbReference type="ARBA" id="ARBA00005135"/>
    </source>
</evidence>
<dbReference type="InterPro" id="IPR050582">
    <property type="entry name" value="HAD-like_SerB"/>
</dbReference>
<dbReference type="GO" id="GO:0005737">
    <property type="term" value="C:cytoplasm"/>
    <property type="evidence" value="ECO:0007669"/>
    <property type="project" value="TreeGrafter"/>
</dbReference>
<dbReference type="STRING" id="1549748.WH95_13915"/>
<dbReference type="NCBIfam" id="TIGR00338">
    <property type="entry name" value="serB"/>
    <property type="match status" value="1"/>
</dbReference>
<dbReference type="PANTHER" id="PTHR43344">
    <property type="entry name" value="PHOSPHOSERINE PHOSPHATASE"/>
    <property type="match status" value="1"/>
</dbReference>
<dbReference type="SFLD" id="SFLDG01137">
    <property type="entry name" value="C1.6.1:_Phosphoserine_Phosphat"/>
    <property type="match status" value="1"/>
</dbReference>
<dbReference type="PATRIC" id="fig|1549748.8.peg.1518"/>
<feature type="active site" description="Nucleophile" evidence="14">
    <location>
        <position position="61"/>
    </location>
</feature>
<comment type="pathway">
    <text evidence="2">Amino-acid biosynthesis; L-serine biosynthesis; L-serine from 3-phospho-D-glycerate: step 3/3.</text>
</comment>
<dbReference type="AlphaFoldDB" id="A0A0M2R8P7"/>
<evidence type="ECO:0000256" key="8">
    <source>
        <dbReference type="ARBA" id="ARBA00022801"/>
    </source>
</evidence>
<evidence type="ECO:0000256" key="4">
    <source>
        <dbReference type="ARBA" id="ARBA00012640"/>
    </source>
</evidence>
<reference evidence="15 16" key="1">
    <citation type="submission" date="2015-03" db="EMBL/GenBank/DDBJ databases">
        <title>Genome sequence of Kiloniella sp. P1-1, isolated from the gut microflora of Pacific white shrimp, Penaeus vannamei.</title>
        <authorList>
            <person name="Shao Z."/>
            <person name="Wang L."/>
            <person name="Li X."/>
        </authorList>
    </citation>
    <scope>NUCLEOTIDE SEQUENCE [LARGE SCALE GENOMIC DNA]</scope>
    <source>
        <strain evidence="15 16">P1-1</strain>
    </source>
</reference>
<dbReference type="GO" id="GO:0006564">
    <property type="term" value="P:L-serine biosynthetic process"/>
    <property type="evidence" value="ECO:0007669"/>
    <property type="project" value="UniProtKB-KW"/>
</dbReference>
<evidence type="ECO:0000313" key="15">
    <source>
        <dbReference type="EMBL" id="KKJ76355.1"/>
    </source>
</evidence>
<keyword evidence="7" id="KW-0479">Metal-binding</keyword>
<evidence type="ECO:0000256" key="10">
    <source>
        <dbReference type="ARBA" id="ARBA00023299"/>
    </source>
</evidence>
<dbReference type="EMBL" id="LANI01000020">
    <property type="protein sequence ID" value="KKJ76355.1"/>
    <property type="molecule type" value="Genomic_DNA"/>
</dbReference>
<evidence type="ECO:0000256" key="3">
    <source>
        <dbReference type="ARBA" id="ARBA00009184"/>
    </source>
</evidence>
<evidence type="ECO:0000256" key="13">
    <source>
        <dbReference type="ARBA" id="ARBA00048523"/>
    </source>
</evidence>
<proteinExistence type="inferred from homology"/>
<dbReference type="Gene3D" id="3.40.50.1000">
    <property type="entry name" value="HAD superfamily/HAD-like"/>
    <property type="match status" value="1"/>
</dbReference>
<dbReference type="EC" id="3.1.3.3" evidence="4"/>
<feature type="active site" description="Proton donor" evidence="14">
    <location>
        <position position="63"/>
    </location>
</feature>
<evidence type="ECO:0000256" key="1">
    <source>
        <dbReference type="ARBA" id="ARBA00001946"/>
    </source>
</evidence>
<dbReference type="Proteomes" id="UP000034491">
    <property type="component" value="Unassembled WGS sequence"/>
</dbReference>
<dbReference type="Pfam" id="PF00702">
    <property type="entry name" value="Hydrolase"/>
    <property type="match status" value="1"/>
</dbReference>
<keyword evidence="9" id="KW-0460">Magnesium</keyword>
<gene>
    <name evidence="15" type="ORF">WH95_13915</name>
</gene>